<organism evidence="6">
    <name type="scientific">Triticum aestivum</name>
    <name type="common">Wheat</name>
    <dbReference type="NCBI Taxonomy" id="4565"/>
    <lineage>
        <taxon>Eukaryota</taxon>
        <taxon>Viridiplantae</taxon>
        <taxon>Streptophyta</taxon>
        <taxon>Embryophyta</taxon>
        <taxon>Tracheophyta</taxon>
        <taxon>Spermatophyta</taxon>
        <taxon>Magnoliopsida</taxon>
        <taxon>Liliopsida</taxon>
        <taxon>Poales</taxon>
        <taxon>Poaceae</taxon>
        <taxon>BOP clade</taxon>
        <taxon>Pooideae</taxon>
        <taxon>Triticodae</taxon>
        <taxon>Triticeae</taxon>
        <taxon>Triticinae</taxon>
        <taxon>Triticum</taxon>
    </lineage>
</organism>
<dbReference type="Pfam" id="PF00312">
    <property type="entry name" value="Ribosomal_S15"/>
    <property type="match status" value="1"/>
</dbReference>
<dbReference type="GO" id="GO:0005737">
    <property type="term" value="C:cytoplasm"/>
    <property type="evidence" value="ECO:0007669"/>
    <property type="project" value="UniProtKB-ARBA"/>
</dbReference>
<accession>A0A3B6NWZ0</accession>
<reference evidence="6" key="1">
    <citation type="submission" date="2018-08" db="EMBL/GenBank/DDBJ databases">
        <authorList>
            <person name="Rossello M."/>
        </authorList>
    </citation>
    <scope>NUCLEOTIDE SEQUENCE [LARGE SCALE GENOMIC DNA]</scope>
    <source>
        <strain evidence="6">cv. Chinese Spring</strain>
    </source>
</reference>
<feature type="compositionally biased region" description="Gly residues" evidence="5">
    <location>
        <begin position="153"/>
        <end position="165"/>
    </location>
</feature>
<feature type="compositionally biased region" description="Low complexity" evidence="5">
    <location>
        <begin position="19"/>
        <end position="33"/>
    </location>
</feature>
<dbReference type="PANTHER" id="PTHR47546">
    <property type="entry name" value="S15/NS1, RNA-BINDING PROTEIN"/>
    <property type="match status" value="1"/>
</dbReference>
<evidence type="ECO:0000256" key="5">
    <source>
        <dbReference type="SAM" id="MobiDB-lite"/>
    </source>
</evidence>
<dbReference type="CDD" id="cd00353">
    <property type="entry name" value="Ribosomal_S15p_S13e"/>
    <property type="match status" value="1"/>
</dbReference>
<dbReference type="GO" id="GO:0005840">
    <property type="term" value="C:ribosome"/>
    <property type="evidence" value="ECO:0007669"/>
    <property type="project" value="UniProtKB-KW"/>
</dbReference>
<evidence type="ECO:0000256" key="3">
    <source>
        <dbReference type="ARBA" id="ARBA00023274"/>
    </source>
</evidence>
<feature type="compositionally biased region" description="Basic and acidic residues" evidence="5">
    <location>
        <begin position="173"/>
        <end position="189"/>
    </location>
</feature>
<dbReference type="GO" id="GO:0003735">
    <property type="term" value="F:structural constituent of ribosome"/>
    <property type="evidence" value="ECO:0007669"/>
    <property type="project" value="InterPro"/>
</dbReference>
<dbReference type="InterPro" id="IPR000589">
    <property type="entry name" value="Ribosomal_uS15"/>
</dbReference>
<reference evidence="6" key="2">
    <citation type="submission" date="2018-10" db="UniProtKB">
        <authorList>
            <consortium name="EnsemblPlants"/>
        </authorList>
    </citation>
    <scope>IDENTIFICATION</scope>
</reference>
<dbReference type="HAMAP" id="MF_01343_B">
    <property type="entry name" value="Ribosomal_uS15_B"/>
    <property type="match status" value="1"/>
</dbReference>
<dbReference type="OMA" id="ATTESKW"/>
<dbReference type="GO" id="GO:0006412">
    <property type="term" value="P:translation"/>
    <property type="evidence" value="ECO:0007669"/>
    <property type="project" value="InterPro"/>
</dbReference>
<dbReference type="AlphaFoldDB" id="A0A3B6NWZ0"/>
<evidence type="ECO:0000256" key="2">
    <source>
        <dbReference type="ARBA" id="ARBA00022980"/>
    </source>
</evidence>
<dbReference type="Gene3D" id="1.10.287.10">
    <property type="entry name" value="S15/NS1, RNA-binding"/>
    <property type="match status" value="1"/>
</dbReference>
<dbReference type="SMR" id="A0A3B6NWZ0"/>
<dbReference type="NCBIfam" id="TIGR00952">
    <property type="entry name" value="S15_bact"/>
    <property type="match status" value="1"/>
</dbReference>
<keyword evidence="3" id="KW-0687">Ribonucleoprotein</keyword>
<keyword evidence="2" id="KW-0689">Ribosomal protein</keyword>
<feature type="region of interest" description="Disordered" evidence="5">
    <location>
        <begin position="442"/>
        <end position="470"/>
    </location>
</feature>
<dbReference type="Gramene" id="TraesCS6A03G0938100.1">
    <property type="protein sequence ID" value="TraesCS6A03G0938100.1.CDS"/>
    <property type="gene ID" value="TraesCS6A03G0938100"/>
</dbReference>
<dbReference type="InterPro" id="IPR005290">
    <property type="entry name" value="Ribosomal_uS15_bac-type"/>
</dbReference>
<dbReference type="Proteomes" id="UP000019116">
    <property type="component" value="Chromosome 6A"/>
</dbReference>
<feature type="region of interest" description="Disordered" evidence="5">
    <location>
        <begin position="1"/>
        <end position="223"/>
    </location>
</feature>
<dbReference type="GO" id="GO:1990904">
    <property type="term" value="C:ribonucleoprotein complex"/>
    <property type="evidence" value="ECO:0007669"/>
    <property type="project" value="UniProtKB-KW"/>
</dbReference>
<protein>
    <recommendedName>
        <fullName evidence="4">Small ribosomal subunit protein uS15c</fullName>
    </recommendedName>
</protein>
<gene>
    <name evidence="6" type="primary">LOC123145980</name>
</gene>
<dbReference type="SUPFAM" id="SSF47060">
    <property type="entry name" value="S15/NS1 RNA-binding domain"/>
    <property type="match status" value="1"/>
</dbReference>
<sequence>MALRLINPSRKPLLHVPRPSSSSFSSSSSSNNSPPFPPPPPPPSDDPGHPPPNHGEGPQRPAASSIFLDIRERLKSSPAPPPPRRIPANPLRPGGPPAAPSVGLDDIKRSLESFRAGSPRLSGPGVGGGVGGGANPSFQDLLKNSAASPAGRPQGGGAPNAGGGKPFSFSFESIRESIRKIDPQQERQRQPPLRFLNNTPDNIFGREMRQRAGKPQPGEGKEDEDAGVFLANEYTPEQLGQMLRELRPADAGKDGKEWFSLQELQGRIAKIAEKERGQADPRYGGEFGLLRQTLTSLHKDQKGQKKHVSTVQHMSLFANIGGKPLPEYMLSNLPPQEELLERYFHPDHMSGEEKMKLELQKVRDEFKMSENDCGSARVQIAQLTLKIKHLSSVLHKKDKHSRKGLQDMVQRRKKYLKYLRRTDWDSYCLVLSKLGLRDTPEYKAADYKKTQPTKAQSKKSKSKRKRKMKA</sequence>
<feature type="compositionally biased region" description="Basic residues" evidence="5">
    <location>
        <begin position="456"/>
        <end position="470"/>
    </location>
</feature>
<evidence type="ECO:0000256" key="4">
    <source>
        <dbReference type="ARBA" id="ARBA00035250"/>
    </source>
</evidence>
<feature type="compositionally biased region" description="Gly residues" evidence="5">
    <location>
        <begin position="124"/>
        <end position="134"/>
    </location>
</feature>
<evidence type="ECO:0000313" key="7">
    <source>
        <dbReference type="Proteomes" id="UP000019116"/>
    </source>
</evidence>
<dbReference type="OrthoDB" id="441444at2759"/>
<comment type="similarity">
    <text evidence="1">Belongs to the universal ribosomal protein uS15 family.</text>
</comment>
<dbReference type="EnsemblPlants" id="TraesCS6A02G368900.1">
    <property type="protein sequence ID" value="TraesCS6A02G368900.1"/>
    <property type="gene ID" value="TraesCS6A02G368900"/>
</dbReference>
<evidence type="ECO:0000313" key="6">
    <source>
        <dbReference type="EnsemblPlants" id="TraesCS6A02G368900.1"/>
    </source>
</evidence>
<dbReference type="InterPro" id="IPR009068">
    <property type="entry name" value="uS15_NS1_RNA-bd_sf"/>
</dbReference>
<dbReference type="PANTHER" id="PTHR47546:SF3">
    <property type="entry name" value="30S RIBOSOMAL PROTEIN S15, CHLOROPLASTIC"/>
    <property type="match status" value="1"/>
</dbReference>
<evidence type="ECO:0000256" key="1">
    <source>
        <dbReference type="ARBA" id="ARBA00008434"/>
    </source>
</evidence>
<feature type="compositionally biased region" description="Pro residues" evidence="5">
    <location>
        <begin position="34"/>
        <end position="53"/>
    </location>
</feature>
<keyword evidence="7" id="KW-1185">Reference proteome</keyword>
<dbReference type="Gramene" id="TraesLAC6A03G03357150.1">
    <property type="protein sequence ID" value="TraesLAC6A03G03357150.1"/>
    <property type="gene ID" value="TraesLAC6A03G03357150"/>
</dbReference>
<dbReference type="Gramene" id="TraesCS6A02G368900.1">
    <property type="protein sequence ID" value="TraesCS6A02G368900.1"/>
    <property type="gene ID" value="TraesCS6A02G368900"/>
</dbReference>
<dbReference type="Gramene" id="TraesWEE_scaffold_054600_01G000300.1">
    <property type="protein sequence ID" value="TraesWEE_scaffold_054600_01G000300.1"/>
    <property type="gene ID" value="TraesWEE_scaffold_054600_01G000300"/>
</dbReference>
<name>A0A3B6NWZ0_WHEAT</name>
<dbReference type="SMART" id="SM01387">
    <property type="entry name" value="Ribosomal_S15"/>
    <property type="match status" value="1"/>
</dbReference>
<proteinExistence type="inferred from homology"/>
<dbReference type="Gramene" id="TraesCLE_scaffold_038215_01G000300.1">
    <property type="protein sequence ID" value="TraesCLE_scaffold_038215_01G000300.1"/>
    <property type="gene ID" value="TraesCLE_scaffold_038215_01G000300"/>
</dbReference>
<dbReference type="STRING" id="4565.A0A3B6NWZ0"/>